<dbReference type="Proteomes" id="UP000282076">
    <property type="component" value="Unassembled WGS sequence"/>
</dbReference>
<dbReference type="AlphaFoldDB" id="A0A494XWX2"/>
<reference evidence="1 2" key="1">
    <citation type="submission" date="2018-10" db="EMBL/GenBank/DDBJ databases">
        <title>Cohnella sp. M2MS4P-1, whole genome shotgun sequence.</title>
        <authorList>
            <person name="Tuo L."/>
        </authorList>
    </citation>
    <scope>NUCLEOTIDE SEQUENCE [LARGE SCALE GENOMIC DNA]</scope>
    <source>
        <strain evidence="1 2">M2MS4P-1</strain>
    </source>
</reference>
<name>A0A494XWX2_9BACL</name>
<evidence type="ECO:0000313" key="1">
    <source>
        <dbReference type="EMBL" id="RKP55012.1"/>
    </source>
</evidence>
<gene>
    <name evidence="1" type="ORF">D7Z26_07210</name>
</gene>
<keyword evidence="2" id="KW-1185">Reference proteome</keyword>
<dbReference type="SUPFAM" id="SSF69318">
    <property type="entry name" value="Integrin alpha N-terminal domain"/>
    <property type="match status" value="1"/>
</dbReference>
<protein>
    <recommendedName>
        <fullName evidence="3">VCBS repeat-containing protein</fullName>
    </recommendedName>
</protein>
<evidence type="ECO:0000313" key="2">
    <source>
        <dbReference type="Proteomes" id="UP000282076"/>
    </source>
</evidence>
<accession>A0A494XWX2</accession>
<sequence>MRTISKLARAGFLVAALLYFSGCRMPVTPNELINPPTSELSLPENKWDEIQKLLPKGAQLVPQTLGQGNGIAFGDLDGDGIDEALIVYKENPLHGKTLKAALLKQKSAQWQIVWDTQGFGYGLDYSKIADVNRDGLPEVVLSWSLGNAGTGMDVYVWRNDTLMLQSKEEYRASPDKATVVGGIS</sequence>
<dbReference type="EMBL" id="RBZM01000004">
    <property type="protein sequence ID" value="RKP55012.1"/>
    <property type="molecule type" value="Genomic_DNA"/>
</dbReference>
<comment type="caution">
    <text evidence="1">The sequence shown here is derived from an EMBL/GenBank/DDBJ whole genome shotgun (WGS) entry which is preliminary data.</text>
</comment>
<dbReference type="Gene3D" id="2.130.10.130">
    <property type="entry name" value="Integrin alpha, N-terminal"/>
    <property type="match status" value="1"/>
</dbReference>
<organism evidence="1 2">
    <name type="scientific">Cohnella endophytica</name>
    <dbReference type="NCBI Taxonomy" id="2419778"/>
    <lineage>
        <taxon>Bacteria</taxon>
        <taxon>Bacillati</taxon>
        <taxon>Bacillota</taxon>
        <taxon>Bacilli</taxon>
        <taxon>Bacillales</taxon>
        <taxon>Paenibacillaceae</taxon>
        <taxon>Cohnella</taxon>
    </lineage>
</organism>
<dbReference type="RefSeq" id="WP_120975390.1">
    <property type="nucleotide sequence ID" value="NZ_RBZM01000004.1"/>
</dbReference>
<evidence type="ECO:0008006" key="3">
    <source>
        <dbReference type="Google" id="ProtNLM"/>
    </source>
</evidence>
<proteinExistence type="predicted"/>
<dbReference type="OrthoDB" id="2650714at2"/>
<dbReference type="InterPro" id="IPR028994">
    <property type="entry name" value="Integrin_alpha_N"/>
</dbReference>